<sequence length="47" mass="5543">MTKLELIIFTIGVILWFIYVIWSLKKGVNPFTIWEEEKDENAAKEGK</sequence>
<proteinExistence type="predicted"/>
<keyword evidence="1" id="KW-0472">Membrane</keyword>
<keyword evidence="1" id="KW-0812">Transmembrane</keyword>
<organism evidence="2 3">
    <name type="scientific">Amedibacillus dolichus DSM 3991</name>
    <dbReference type="NCBI Taxonomy" id="428127"/>
    <lineage>
        <taxon>Bacteria</taxon>
        <taxon>Bacillati</taxon>
        <taxon>Bacillota</taxon>
        <taxon>Erysipelotrichia</taxon>
        <taxon>Erysipelotrichales</taxon>
        <taxon>Erysipelotrichaceae</taxon>
        <taxon>Amedibacillus</taxon>
    </lineage>
</organism>
<evidence type="ECO:0000313" key="3">
    <source>
        <dbReference type="Proteomes" id="UP000004090"/>
    </source>
</evidence>
<evidence type="ECO:0000313" key="2">
    <source>
        <dbReference type="EMBL" id="EDP10944.1"/>
    </source>
</evidence>
<dbReference type="AlphaFoldDB" id="A8RCZ2"/>
<gene>
    <name evidence="2" type="ORF">EUBDOL_01543</name>
</gene>
<dbReference type="EMBL" id="ABAW02000021">
    <property type="protein sequence ID" value="EDP10944.1"/>
    <property type="molecule type" value="Genomic_DNA"/>
</dbReference>
<reference evidence="2 3" key="1">
    <citation type="submission" date="2007-09" db="EMBL/GenBank/DDBJ databases">
        <title>Draft genome sequence of Eubacterium dolichum (DSM 3991).</title>
        <authorList>
            <person name="Sudarsanam P."/>
            <person name="Ley R."/>
            <person name="Guruge J."/>
            <person name="Turnbaugh P.J."/>
            <person name="Mahowald M."/>
            <person name="Liep D."/>
            <person name="Gordon J."/>
        </authorList>
    </citation>
    <scope>NUCLEOTIDE SEQUENCE [LARGE SCALE GENOMIC DNA]</scope>
    <source>
        <strain evidence="2 3">DSM 3991</strain>
    </source>
</reference>
<comment type="caution">
    <text evidence="2">The sequence shown here is derived from an EMBL/GenBank/DDBJ whole genome shotgun (WGS) entry which is preliminary data.</text>
</comment>
<accession>A8RCZ2</accession>
<reference evidence="2 3" key="2">
    <citation type="submission" date="2007-09" db="EMBL/GenBank/DDBJ databases">
        <authorList>
            <person name="Fulton L."/>
            <person name="Clifton S."/>
            <person name="Fulton B."/>
            <person name="Xu J."/>
            <person name="Minx P."/>
            <person name="Pepin K.H."/>
            <person name="Johnson M."/>
            <person name="Thiruvilangam P."/>
            <person name="Bhonagiri V."/>
            <person name="Nash W.E."/>
            <person name="Mardis E.R."/>
            <person name="Wilson R.K."/>
        </authorList>
    </citation>
    <scope>NUCLEOTIDE SEQUENCE [LARGE SCALE GENOMIC DNA]</scope>
    <source>
        <strain evidence="2 3">DSM 3991</strain>
    </source>
</reference>
<feature type="transmembrane region" description="Helical" evidence="1">
    <location>
        <begin position="6"/>
        <end position="24"/>
    </location>
</feature>
<dbReference type="STRING" id="428127.EUBDOL_01543"/>
<dbReference type="Proteomes" id="UP000004090">
    <property type="component" value="Unassembled WGS sequence"/>
</dbReference>
<name>A8RCZ2_9FIRM</name>
<protein>
    <submittedName>
        <fullName evidence="2">Uncharacterized protein</fullName>
    </submittedName>
</protein>
<evidence type="ECO:0000256" key="1">
    <source>
        <dbReference type="SAM" id="Phobius"/>
    </source>
</evidence>
<keyword evidence="1" id="KW-1133">Transmembrane helix</keyword>
<dbReference type="HOGENOM" id="CLU_3168196_0_0_9"/>